<keyword evidence="3 6" id="KW-0812">Transmembrane</keyword>
<evidence type="ECO:0000256" key="6">
    <source>
        <dbReference type="SAM" id="Phobius"/>
    </source>
</evidence>
<dbReference type="PANTHER" id="PTHR37937">
    <property type="entry name" value="CONJUGATIVE TRANSFER: DNA TRANSPORT"/>
    <property type="match status" value="1"/>
</dbReference>
<sequence length="603" mass="64742">MARGSNRRNQPGGFGEAVALWVAIGAIVSALVLVYAGVRIGHELAGIEKTPTDPWAVFFGVLDGSVAWPTESWIVFGIGAVLLAALALIVYRAATGRRGKGTRVDWTSTYLGKGREVEGISAKEARAKAERWGVKSEAPGLAVGRTVAGRQRLYASWEDVMTLIAGPRTGKSLCYAIPSILAAPGPVIATSNKRDIVDATRDVRAATHGEVWVFDPQGVAGEEPTDWWWNPLSYVTDEVKASTLAGHFAAGSRAADAKTDAFFEPAARDLLAGLLLAAALDKRPLTEVYRWLTRPHDDTPVDILRANGQPMMADLVFGVIESPEKQRGGVYGTAQQMASCLTNRAVLKWVTDDGTRRRHFDPAAFLREGGTLYSLSREGRGSAGPLVTALTVAVVEAAEELAKTQPGGRLAMPLVGVLDEAANVCRWRDLPDLYSFFGSQGIVLLTILQSWAQGEVVWGREGMNKLWSASNVAIYGGGVKEEGFLEQLSKLIGKYDLIARSTSTKANAGMFGSGVSTSRSLQRERILDVDDLQALPKGRAIVLSSGNRATLVETLPWTEGPAADAVRASIRAHDPQAEKTIRDTAVDVESAEAAGRRWQEAAR</sequence>
<comment type="subcellular location">
    <subcellularLocation>
        <location evidence="1">Cell membrane</location>
        <topology evidence="1">Multi-pass membrane protein</topology>
    </subcellularLocation>
</comment>
<keyword evidence="2" id="KW-1003">Cell membrane</keyword>
<name>A0ABQ2NJJ1_9ACTN</name>
<dbReference type="InterPro" id="IPR027417">
    <property type="entry name" value="P-loop_NTPase"/>
</dbReference>
<gene>
    <name evidence="8" type="ORF">GCM10011584_34130</name>
</gene>
<evidence type="ECO:0000256" key="5">
    <source>
        <dbReference type="ARBA" id="ARBA00023136"/>
    </source>
</evidence>
<feature type="transmembrane region" description="Helical" evidence="6">
    <location>
        <begin position="73"/>
        <end position="94"/>
    </location>
</feature>
<dbReference type="SUPFAM" id="SSF52540">
    <property type="entry name" value="P-loop containing nucleoside triphosphate hydrolases"/>
    <property type="match status" value="1"/>
</dbReference>
<keyword evidence="5 6" id="KW-0472">Membrane</keyword>
<evidence type="ECO:0000256" key="1">
    <source>
        <dbReference type="ARBA" id="ARBA00004651"/>
    </source>
</evidence>
<accession>A0ABQ2NJJ1</accession>
<reference evidence="9" key="1">
    <citation type="journal article" date="2019" name="Int. J. Syst. Evol. Microbiol.">
        <title>The Global Catalogue of Microorganisms (GCM) 10K type strain sequencing project: providing services to taxonomists for standard genome sequencing and annotation.</title>
        <authorList>
            <consortium name="The Broad Institute Genomics Platform"/>
            <consortium name="The Broad Institute Genome Sequencing Center for Infectious Disease"/>
            <person name="Wu L."/>
            <person name="Ma J."/>
        </authorList>
    </citation>
    <scope>NUCLEOTIDE SEQUENCE [LARGE SCALE GENOMIC DNA]</scope>
    <source>
        <strain evidence="9">CGMCC 4.7371</strain>
    </source>
</reference>
<evidence type="ECO:0000259" key="7">
    <source>
        <dbReference type="Pfam" id="PF12696"/>
    </source>
</evidence>
<dbReference type="Gene3D" id="3.40.50.300">
    <property type="entry name" value="P-loop containing nucleotide triphosphate hydrolases"/>
    <property type="match status" value="1"/>
</dbReference>
<dbReference type="InterPro" id="IPR032689">
    <property type="entry name" value="TraG-D_C"/>
</dbReference>
<dbReference type="RefSeq" id="WP_188785362.1">
    <property type="nucleotide sequence ID" value="NZ_BMNI01000016.1"/>
</dbReference>
<keyword evidence="4 6" id="KW-1133">Transmembrane helix</keyword>
<evidence type="ECO:0000256" key="2">
    <source>
        <dbReference type="ARBA" id="ARBA00022475"/>
    </source>
</evidence>
<dbReference type="EMBL" id="BMNI01000016">
    <property type="protein sequence ID" value="GGO94038.1"/>
    <property type="molecule type" value="Genomic_DNA"/>
</dbReference>
<dbReference type="CDD" id="cd01127">
    <property type="entry name" value="TrwB_TraG_TraD_VirD4"/>
    <property type="match status" value="1"/>
</dbReference>
<evidence type="ECO:0000256" key="3">
    <source>
        <dbReference type="ARBA" id="ARBA00022692"/>
    </source>
</evidence>
<dbReference type="Pfam" id="PF12696">
    <property type="entry name" value="TraG-D_C"/>
    <property type="match status" value="1"/>
</dbReference>
<proteinExistence type="predicted"/>
<protein>
    <recommendedName>
        <fullName evidence="7">TraD/TraG TraM recognition site domain-containing protein</fullName>
    </recommendedName>
</protein>
<feature type="domain" description="TraD/TraG TraM recognition site" evidence="7">
    <location>
        <begin position="413"/>
        <end position="537"/>
    </location>
</feature>
<evidence type="ECO:0000256" key="4">
    <source>
        <dbReference type="ARBA" id="ARBA00022989"/>
    </source>
</evidence>
<evidence type="ECO:0000313" key="8">
    <source>
        <dbReference type="EMBL" id="GGO94038.1"/>
    </source>
</evidence>
<dbReference type="Proteomes" id="UP000655410">
    <property type="component" value="Unassembled WGS sequence"/>
</dbReference>
<dbReference type="InterPro" id="IPR051539">
    <property type="entry name" value="T4SS-coupling_protein"/>
</dbReference>
<organism evidence="8 9">
    <name type="scientific">Nocardioides phosphati</name>
    <dbReference type="NCBI Taxonomy" id="1867775"/>
    <lineage>
        <taxon>Bacteria</taxon>
        <taxon>Bacillati</taxon>
        <taxon>Actinomycetota</taxon>
        <taxon>Actinomycetes</taxon>
        <taxon>Propionibacteriales</taxon>
        <taxon>Nocardioidaceae</taxon>
        <taxon>Nocardioides</taxon>
    </lineage>
</organism>
<evidence type="ECO:0000313" key="9">
    <source>
        <dbReference type="Proteomes" id="UP000655410"/>
    </source>
</evidence>
<keyword evidence="9" id="KW-1185">Reference proteome</keyword>
<feature type="transmembrane region" description="Helical" evidence="6">
    <location>
        <begin position="12"/>
        <end position="36"/>
    </location>
</feature>
<comment type="caution">
    <text evidence="8">The sequence shown here is derived from an EMBL/GenBank/DDBJ whole genome shotgun (WGS) entry which is preliminary data.</text>
</comment>
<dbReference type="PANTHER" id="PTHR37937:SF1">
    <property type="entry name" value="CONJUGATIVE TRANSFER: DNA TRANSPORT"/>
    <property type="match status" value="1"/>
</dbReference>